<dbReference type="Pfam" id="PF20461">
    <property type="entry name" value="DUF6714"/>
    <property type="match status" value="1"/>
</dbReference>
<evidence type="ECO:0000313" key="1">
    <source>
        <dbReference type="EMBL" id="MCB6184349.1"/>
    </source>
</evidence>
<proteinExistence type="predicted"/>
<dbReference type="Proteomes" id="UP001165395">
    <property type="component" value="Unassembled WGS sequence"/>
</dbReference>
<reference evidence="1" key="1">
    <citation type="submission" date="2021-10" db="EMBL/GenBank/DDBJ databases">
        <title>The complete genome sequence of Leeia sp. TBRC 13508.</title>
        <authorList>
            <person name="Charoenyingcharoen P."/>
            <person name="Yukphan P."/>
        </authorList>
    </citation>
    <scope>NUCLEOTIDE SEQUENCE</scope>
    <source>
        <strain evidence="1">TBRC 13508</strain>
    </source>
</reference>
<protein>
    <submittedName>
        <fullName evidence="1">Uncharacterized protein</fullName>
    </submittedName>
</protein>
<dbReference type="EMBL" id="JAJBZT010000006">
    <property type="protein sequence ID" value="MCB6184349.1"/>
    <property type="molecule type" value="Genomic_DNA"/>
</dbReference>
<sequence length="167" mass="19227">MQDRSAIMAQIRHAFHHVTMKGNGPTLREADVIRQYGPAATNRAASARALDNDKRWWQISDASFDKAINPFPHLDNLAFLYYLPPIMTWCLKQSDKAAAHSLFNSLIAELTMPTRWDLVDAKRKRFEAFNHEQSTVIAQFLNYWISQGIEVQASEAAIASYWKQFQR</sequence>
<organism evidence="1 2">
    <name type="scientific">Leeia speluncae</name>
    <dbReference type="NCBI Taxonomy" id="2884804"/>
    <lineage>
        <taxon>Bacteria</taxon>
        <taxon>Pseudomonadati</taxon>
        <taxon>Pseudomonadota</taxon>
        <taxon>Betaproteobacteria</taxon>
        <taxon>Neisseriales</taxon>
        <taxon>Leeiaceae</taxon>
        <taxon>Leeia</taxon>
    </lineage>
</organism>
<name>A0ABS8D813_9NEIS</name>
<evidence type="ECO:0000313" key="2">
    <source>
        <dbReference type="Proteomes" id="UP001165395"/>
    </source>
</evidence>
<comment type="caution">
    <text evidence="1">The sequence shown here is derived from an EMBL/GenBank/DDBJ whole genome shotgun (WGS) entry which is preliminary data.</text>
</comment>
<dbReference type="RefSeq" id="WP_227181159.1">
    <property type="nucleotide sequence ID" value="NZ_JAJBZT010000006.1"/>
</dbReference>
<accession>A0ABS8D813</accession>
<gene>
    <name evidence="1" type="ORF">LIN78_12415</name>
</gene>
<keyword evidence="2" id="KW-1185">Reference proteome</keyword>
<dbReference type="InterPro" id="IPR046560">
    <property type="entry name" value="DUF6714"/>
</dbReference>